<keyword evidence="3" id="KW-0472">Membrane</keyword>
<feature type="transmembrane region" description="Helical" evidence="3">
    <location>
        <begin position="38"/>
        <end position="57"/>
    </location>
</feature>
<dbReference type="InterPro" id="IPR036259">
    <property type="entry name" value="MFS_trans_sf"/>
</dbReference>
<feature type="compositionally biased region" description="Basic and acidic residues" evidence="2">
    <location>
        <begin position="16"/>
        <end position="30"/>
    </location>
</feature>
<protein>
    <recommendedName>
        <fullName evidence="4">Major facilitator superfamily (MFS) profile domain-containing protein</fullName>
    </recommendedName>
</protein>
<dbReference type="HOGENOM" id="CLU_504570_0_0_1"/>
<feature type="transmembrane region" description="Helical" evidence="3">
    <location>
        <begin position="170"/>
        <end position="188"/>
    </location>
</feature>
<feature type="region of interest" description="Disordered" evidence="2">
    <location>
        <begin position="237"/>
        <end position="275"/>
    </location>
</feature>
<feature type="region of interest" description="Disordered" evidence="2">
    <location>
        <begin position="1"/>
        <end position="30"/>
    </location>
</feature>
<dbReference type="EMBL" id="AMQN01012687">
    <property type="status" value="NOT_ANNOTATED_CDS"/>
    <property type="molecule type" value="Genomic_DNA"/>
</dbReference>
<dbReference type="EnsemblMetazoa" id="CapteT191771">
    <property type="protein sequence ID" value="CapteP191771"/>
    <property type="gene ID" value="CapteG191771"/>
</dbReference>
<dbReference type="InterPro" id="IPR020846">
    <property type="entry name" value="MFS_dom"/>
</dbReference>
<feature type="transmembrane region" description="Helical" evidence="3">
    <location>
        <begin position="456"/>
        <end position="475"/>
    </location>
</feature>
<dbReference type="EMBL" id="KB309686">
    <property type="protein sequence ID" value="ELT93633.1"/>
    <property type="molecule type" value="Genomic_DNA"/>
</dbReference>
<evidence type="ECO:0000256" key="1">
    <source>
        <dbReference type="ARBA" id="ARBA00004141"/>
    </source>
</evidence>
<dbReference type="PANTHER" id="PTHR11360">
    <property type="entry name" value="MONOCARBOXYLATE TRANSPORTER"/>
    <property type="match status" value="1"/>
</dbReference>
<keyword evidence="3" id="KW-1133">Transmembrane helix</keyword>
<reference evidence="6" key="3">
    <citation type="submission" date="2015-06" db="UniProtKB">
        <authorList>
            <consortium name="EnsemblMetazoa"/>
        </authorList>
    </citation>
    <scope>IDENTIFICATION</scope>
</reference>
<dbReference type="Gene3D" id="1.20.1250.20">
    <property type="entry name" value="MFS general substrate transporter like domains"/>
    <property type="match status" value="2"/>
</dbReference>
<dbReference type="AlphaFoldDB" id="R7TIG1"/>
<feature type="compositionally biased region" description="Basic and acidic residues" evidence="2">
    <location>
        <begin position="255"/>
        <end position="266"/>
    </location>
</feature>
<gene>
    <name evidence="5" type="ORF">CAPTEDRAFT_191771</name>
</gene>
<feature type="region of interest" description="Disordered" evidence="2">
    <location>
        <begin position="296"/>
        <end position="348"/>
    </location>
</feature>
<evidence type="ECO:0000313" key="6">
    <source>
        <dbReference type="EnsemblMetazoa" id="CapteP191771"/>
    </source>
</evidence>
<dbReference type="GO" id="GO:0016020">
    <property type="term" value="C:membrane"/>
    <property type="evidence" value="ECO:0007669"/>
    <property type="project" value="UniProtKB-SubCell"/>
</dbReference>
<accession>R7TIG1</accession>
<evidence type="ECO:0000313" key="7">
    <source>
        <dbReference type="Proteomes" id="UP000014760"/>
    </source>
</evidence>
<evidence type="ECO:0000313" key="5">
    <source>
        <dbReference type="EMBL" id="ELT93633.1"/>
    </source>
</evidence>
<dbReference type="OMA" id="QDANSYE"/>
<feature type="transmembrane region" description="Helical" evidence="3">
    <location>
        <begin position="394"/>
        <end position="412"/>
    </location>
</feature>
<dbReference type="InterPro" id="IPR011701">
    <property type="entry name" value="MFS"/>
</dbReference>
<evidence type="ECO:0000256" key="3">
    <source>
        <dbReference type="SAM" id="Phobius"/>
    </source>
</evidence>
<dbReference type="SUPFAM" id="SSF103473">
    <property type="entry name" value="MFS general substrate transporter"/>
    <property type="match status" value="1"/>
</dbReference>
<feature type="domain" description="Major facilitator superfamily (MFS) profile" evidence="4">
    <location>
        <begin position="390"/>
        <end position="584"/>
    </location>
</feature>
<reference evidence="5 7" key="2">
    <citation type="journal article" date="2013" name="Nature">
        <title>Insights into bilaterian evolution from three spiralian genomes.</title>
        <authorList>
            <person name="Simakov O."/>
            <person name="Marletaz F."/>
            <person name="Cho S.J."/>
            <person name="Edsinger-Gonzales E."/>
            <person name="Havlak P."/>
            <person name="Hellsten U."/>
            <person name="Kuo D.H."/>
            <person name="Larsson T."/>
            <person name="Lv J."/>
            <person name="Arendt D."/>
            <person name="Savage R."/>
            <person name="Osoegawa K."/>
            <person name="de Jong P."/>
            <person name="Grimwood J."/>
            <person name="Chapman J.A."/>
            <person name="Shapiro H."/>
            <person name="Aerts A."/>
            <person name="Otillar R.P."/>
            <person name="Terry A.Y."/>
            <person name="Boore J.L."/>
            <person name="Grigoriev I.V."/>
            <person name="Lindberg D.R."/>
            <person name="Seaver E.C."/>
            <person name="Weisblat D.A."/>
            <person name="Putnam N.H."/>
            <person name="Rokhsar D.S."/>
        </authorList>
    </citation>
    <scope>NUCLEOTIDE SEQUENCE</scope>
    <source>
        <strain evidence="5 7">I ESC-2004</strain>
    </source>
</reference>
<feature type="compositionally biased region" description="Polar residues" evidence="2">
    <location>
        <begin position="296"/>
        <end position="307"/>
    </location>
</feature>
<keyword evidence="7" id="KW-1185">Reference proteome</keyword>
<organism evidence="5">
    <name type="scientific">Capitella teleta</name>
    <name type="common">Polychaete worm</name>
    <dbReference type="NCBI Taxonomy" id="283909"/>
    <lineage>
        <taxon>Eukaryota</taxon>
        <taxon>Metazoa</taxon>
        <taxon>Spiralia</taxon>
        <taxon>Lophotrochozoa</taxon>
        <taxon>Annelida</taxon>
        <taxon>Polychaeta</taxon>
        <taxon>Sedentaria</taxon>
        <taxon>Scolecida</taxon>
        <taxon>Capitellidae</taxon>
        <taxon>Capitella</taxon>
    </lineage>
</organism>
<proteinExistence type="predicted"/>
<feature type="transmembrane region" description="Helical" evidence="3">
    <location>
        <begin position="513"/>
        <end position="535"/>
    </location>
</feature>
<feature type="transmembrane region" description="Helical" evidence="3">
    <location>
        <begin position="424"/>
        <end position="444"/>
    </location>
</feature>
<dbReference type="GO" id="GO:0022857">
    <property type="term" value="F:transmembrane transporter activity"/>
    <property type="evidence" value="ECO:0007669"/>
    <property type="project" value="InterPro"/>
</dbReference>
<dbReference type="PROSITE" id="PS50850">
    <property type="entry name" value="MFS"/>
    <property type="match status" value="1"/>
</dbReference>
<feature type="compositionally biased region" description="Gly residues" evidence="2">
    <location>
        <begin position="1"/>
        <end position="15"/>
    </location>
</feature>
<feature type="transmembrane region" description="Helical" evidence="3">
    <location>
        <begin position="547"/>
        <end position="568"/>
    </location>
</feature>
<reference evidence="7" key="1">
    <citation type="submission" date="2012-12" db="EMBL/GenBank/DDBJ databases">
        <authorList>
            <person name="Hellsten U."/>
            <person name="Grimwood J."/>
            <person name="Chapman J.A."/>
            <person name="Shapiro H."/>
            <person name="Aerts A."/>
            <person name="Otillar R.P."/>
            <person name="Terry A.Y."/>
            <person name="Boore J.L."/>
            <person name="Simakov O."/>
            <person name="Marletaz F."/>
            <person name="Cho S.-J."/>
            <person name="Edsinger-Gonzales E."/>
            <person name="Havlak P."/>
            <person name="Kuo D.-H."/>
            <person name="Larsson T."/>
            <person name="Lv J."/>
            <person name="Arendt D."/>
            <person name="Savage R."/>
            <person name="Osoegawa K."/>
            <person name="de Jong P."/>
            <person name="Lindberg D.R."/>
            <person name="Seaver E.C."/>
            <person name="Weisblat D.A."/>
            <person name="Putnam N.H."/>
            <person name="Grigoriev I.V."/>
            <person name="Rokhsar D.S."/>
        </authorList>
    </citation>
    <scope>NUCLEOTIDE SEQUENCE</scope>
    <source>
        <strain evidence="7">I ESC-2004</strain>
    </source>
</reference>
<dbReference type="Pfam" id="PF07690">
    <property type="entry name" value="MFS_1"/>
    <property type="match status" value="2"/>
</dbReference>
<evidence type="ECO:0000256" key="2">
    <source>
        <dbReference type="SAM" id="MobiDB-lite"/>
    </source>
</evidence>
<feature type="transmembrane region" description="Helical" evidence="3">
    <location>
        <begin position="108"/>
        <end position="129"/>
    </location>
</feature>
<keyword evidence="3" id="KW-0812">Transmembrane</keyword>
<name>R7TIG1_CAPTE</name>
<evidence type="ECO:0000259" key="4">
    <source>
        <dbReference type="PROSITE" id="PS50850"/>
    </source>
</evidence>
<dbReference type="Proteomes" id="UP000014760">
    <property type="component" value="Unassembled WGS sequence"/>
</dbReference>
<feature type="transmembrane region" description="Helical" evidence="3">
    <location>
        <begin position="77"/>
        <end position="96"/>
    </location>
</feature>
<dbReference type="PANTHER" id="PTHR11360:SF284">
    <property type="entry name" value="EG:103B4.3 PROTEIN-RELATED"/>
    <property type="match status" value="1"/>
</dbReference>
<dbReference type="OrthoDB" id="6084669at2759"/>
<feature type="transmembrane region" description="Helical" evidence="3">
    <location>
        <begin position="481"/>
        <end position="501"/>
    </location>
</feature>
<feature type="transmembrane region" description="Helical" evidence="3">
    <location>
        <begin position="135"/>
        <end position="158"/>
    </location>
</feature>
<feature type="compositionally biased region" description="Basic and acidic residues" evidence="2">
    <location>
        <begin position="322"/>
        <end position="337"/>
    </location>
</feature>
<comment type="subcellular location">
    <subcellularLocation>
        <location evidence="1">Membrane</location>
        <topology evidence="1">Multi-pass membrane protein</topology>
    </subcellularLocation>
</comment>
<sequence length="584" mass="62561">MAIMTGGVGGAGGAGKTKEKCSEGLEEKEEEDPRDRGWAWVVALAVGLLNILLQGSLKIFGLLYMEWLVLYQGSPTATSWVGSLFALTVTVMSPLVGNASDHFSARTARIVVFVCGILLSLCFCVAGWMQSLLGVMIVFGFIGGVLVAVVDTPILSLLSRYFFRKRSTASGIAFSCSSLGGLVLPLGIARANEEYGVRGALMIFGGLWLNLLVISAAMIPLPKVVIASKKFRKSTSVEDTVRSGKPADLLNGKASQDKPKSEKEGAIAENKQPAEVIDKKAPQVKLLRIRNLGEANSYTSQSQSGDELSSKPARHLPLGEVSHSESEEGVKCEEKTTPEQLADDVKLSMNGNQSQLSDVTTHREDHTEQASSNVCLSGVCNYIKFLRTPHLPSFLVASFFGSFAYYSQFFIIPPLAVEMGMSKIMASNIIAIISVSELLGRIGIGFLADRLGQKKIWITILSTICSLIIGLLVAFNLSETALIGFAPFFGVFGGLFTPLIIPVTMDLVPPDRLGSAAGLFPLITGGGITLGMPVLSAVYEMTSSYKTGFLICICGNAITAFFLFVHVAGRYLKCRKNASVEPVL</sequence>
<feature type="transmembrane region" description="Helical" evidence="3">
    <location>
        <begin position="200"/>
        <end position="221"/>
    </location>
</feature>
<dbReference type="InterPro" id="IPR050327">
    <property type="entry name" value="Proton-linked_MCT"/>
</dbReference>